<dbReference type="Gene3D" id="2.20.25.10">
    <property type="match status" value="1"/>
</dbReference>
<dbReference type="SUPFAM" id="SSF82784">
    <property type="entry name" value="OsmC-like"/>
    <property type="match status" value="1"/>
</dbReference>
<dbReference type="PANTHER" id="PTHR34352:SF1">
    <property type="entry name" value="PROTEIN YHFA"/>
    <property type="match status" value="1"/>
</dbReference>
<gene>
    <name evidence="1" type="ORF">WG926_08860</name>
</gene>
<dbReference type="EMBL" id="JBBKTW010000003">
    <property type="protein sequence ID" value="MEN2988410.1"/>
    <property type="molecule type" value="Genomic_DNA"/>
</dbReference>
<accession>A0ABU9YHZ5</accession>
<name>A0ABU9YHZ5_9PROT</name>
<comment type="caution">
    <text evidence="1">The sequence shown here is derived from an EMBL/GenBank/DDBJ whole genome shotgun (WGS) entry which is preliminary data.</text>
</comment>
<dbReference type="Proteomes" id="UP001413721">
    <property type="component" value="Unassembled WGS sequence"/>
</dbReference>
<organism evidence="1 2">
    <name type="scientific">Tistrella arctica</name>
    <dbReference type="NCBI Taxonomy" id="3133430"/>
    <lineage>
        <taxon>Bacteria</taxon>
        <taxon>Pseudomonadati</taxon>
        <taxon>Pseudomonadota</taxon>
        <taxon>Alphaproteobacteria</taxon>
        <taxon>Geminicoccales</taxon>
        <taxon>Geminicoccaceae</taxon>
        <taxon>Tistrella</taxon>
    </lineage>
</organism>
<dbReference type="InterPro" id="IPR036102">
    <property type="entry name" value="OsmC/Ohrsf"/>
</dbReference>
<evidence type="ECO:0000313" key="2">
    <source>
        <dbReference type="Proteomes" id="UP001413721"/>
    </source>
</evidence>
<dbReference type="Gene3D" id="3.30.300.20">
    <property type="match status" value="1"/>
</dbReference>
<sequence>MTMTARVSWLDGMMFVGESGSGHSVVMDGAPDHGGRNHGIRPMEMLLLGMGGCSAFDVVQILKKGRQPIAGCRIEIEGDRAETDPKVYTRIVMRYVVFGDGLDLARVERAVALSAEKYCSASIMMGKTAAIEHVIELRPAAAARDAEV</sequence>
<reference evidence="1 2" key="1">
    <citation type="submission" date="2024-03" db="EMBL/GenBank/DDBJ databases">
        <title>High-quality draft genome sequencing of Tistrella sp. BH-R2-4.</title>
        <authorList>
            <person name="Dong C."/>
        </authorList>
    </citation>
    <scope>NUCLEOTIDE SEQUENCE [LARGE SCALE GENOMIC DNA]</scope>
    <source>
        <strain evidence="1 2">BH-R2-4</strain>
    </source>
</reference>
<dbReference type="Pfam" id="PF02566">
    <property type="entry name" value="OsmC"/>
    <property type="match status" value="1"/>
</dbReference>
<keyword evidence="2" id="KW-1185">Reference proteome</keyword>
<protein>
    <submittedName>
        <fullName evidence="1">OsmC family protein</fullName>
    </submittedName>
</protein>
<proteinExistence type="predicted"/>
<dbReference type="PANTHER" id="PTHR34352">
    <property type="entry name" value="PROTEIN YHFA"/>
    <property type="match status" value="1"/>
</dbReference>
<evidence type="ECO:0000313" key="1">
    <source>
        <dbReference type="EMBL" id="MEN2988410.1"/>
    </source>
</evidence>
<dbReference type="InterPro" id="IPR015946">
    <property type="entry name" value="KH_dom-like_a/b"/>
</dbReference>
<dbReference type="NCBIfam" id="NF008009">
    <property type="entry name" value="PRK10738.1"/>
    <property type="match status" value="1"/>
</dbReference>
<dbReference type="InterPro" id="IPR003718">
    <property type="entry name" value="OsmC/Ohr_fam"/>
</dbReference>